<dbReference type="AlphaFoldDB" id="A0A3A1U3U3"/>
<organism evidence="2 3">
    <name type="scientific">Amnibacterium setariae</name>
    <dbReference type="NCBI Taxonomy" id="2306585"/>
    <lineage>
        <taxon>Bacteria</taxon>
        <taxon>Bacillati</taxon>
        <taxon>Actinomycetota</taxon>
        <taxon>Actinomycetes</taxon>
        <taxon>Micrococcales</taxon>
        <taxon>Microbacteriaceae</taxon>
        <taxon>Amnibacterium</taxon>
    </lineage>
</organism>
<dbReference type="Proteomes" id="UP000265742">
    <property type="component" value="Unassembled WGS sequence"/>
</dbReference>
<name>A0A3A1U3U3_9MICO</name>
<dbReference type="OrthoDB" id="8526151at2"/>
<dbReference type="EMBL" id="QXTG01000001">
    <property type="protein sequence ID" value="RIX31052.1"/>
    <property type="molecule type" value="Genomic_DNA"/>
</dbReference>
<dbReference type="RefSeq" id="WP_119481414.1">
    <property type="nucleotide sequence ID" value="NZ_QXTG01000001.1"/>
</dbReference>
<dbReference type="Gene3D" id="3.10.450.50">
    <property type="match status" value="1"/>
</dbReference>
<dbReference type="SUPFAM" id="SSF54427">
    <property type="entry name" value="NTF2-like"/>
    <property type="match status" value="1"/>
</dbReference>
<evidence type="ECO:0000313" key="2">
    <source>
        <dbReference type="EMBL" id="RIX31052.1"/>
    </source>
</evidence>
<dbReference type="InterPro" id="IPR032710">
    <property type="entry name" value="NTF2-like_dom_sf"/>
</dbReference>
<protein>
    <submittedName>
        <fullName evidence="2">Nuclear transport factor 2 family protein</fullName>
    </submittedName>
</protein>
<dbReference type="Pfam" id="PF12680">
    <property type="entry name" value="SnoaL_2"/>
    <property type="match status" value="1"/>
</dbReference>
<dbReference type="InterPro" id="IPR037401">
    <property type="entry name" value="SnoaL-like"/>
</dbReference>
<sequence length="124" mass="13966">MTGAIDRWMDGYVRAWSTNAPDDVRALFTESAEYRTAPWLEPAEGHDAILAMWERTADEPDDHGFSWHLLGADGGRHFVQGRTTYADGRVYENLWVVDLVDDGRASAFTEWYMESASKPLGPNA</sequence>
<reference evidence="3" key="1">
    <citation type="submission" date="2018-09" db="EMBL/GenBank/DDBJ databases">
        <authorList>
            <person name="Kim I."/>
        </authorList>
    </citation>
    <scope>NUCLEOTIDE SEQUENCE [LARGE SCALE GENOMIC DNA]</scope>
    <source>
        <strain evidence="3">DD4a</strain>
    </source>
</reference>
<feature type="domain" description="SnoaL-like" evidence="1">
    <location>
        <begin position="11"/>
        <end position="99"/>
    </location>
</feature>
<accession>A0A3A1U3U3</accession>
<gene>
    <name evidence="2" type="ORF">D1781_06685</name>
</gene>
<keyword evidence="3" id="KW-1185">Reference proteome</keyword>
<comment type="caution">
    <text evidence="2">The sequence shown here is derived from an EMBL/GenBank/DDBJ whole genome shotgun (WGS) entry which is preliminary data.</text>
</comment>
<proteinExistence type="predicted"/>
<evidence type="ECO:0000259" key="1">
    <source>
        <dbReference type="Pfam" id="PF12680"/>
    </source>
</evidence>
<evidence type="ECO:0000313" key="3">
    <source>
        <dbReference type="Proteomes" id="UP000265742"/>
    </source>
</evidence>